<dbReference type="PANTHER" id="PTHR12483:SF127">
    <property type="entry name" value="COPPER TRANSPORT PROTEIN"/>
    <property type="match status" value="1"/>
</dbReference>
<feature type="transmembrane region" description="Helical" evidence="4">
    <location>
        <begin position="20"/>
        <end position="40"/>
    </location>
</feature>
<sequence length="68" mass="7851">MKMWFHGGWNEVILFDFWRIDSFSGLVLSFIAIFIMGAMYEGIKWFRVYLQMNNSMAGLAAPKGNGHT</sequence>
<evidence type="ECO:0000313" key="6">
    <source>
        <dbReference type="Proteomes" id="UP000252519"/>
    </source>
</evidence>
<evidence type="ECO:0000256" key="1">
    <source>
        <dbReference type="ARBA" id="ARBA00022692"/>
    </source>
</evidence>
<keyword evidence="4" id="KW-0186">Copper</keyword>
<gene>
    <name evidence="5" type="ORF">ANCCAN_19195</name>
</gene>
<evidence type="ECO:0000256" key="2">
    <source>
        <dbReference type="ARBA" id="ARBA00022989"/>
    </source>
</evidence>
<name>A0A368FXE2_ANCCA</name>
<evidence type="ECO:0000313" key="5">
    <source>
        <dbReference type="EMBL" id="RCN34947.1"/>
    </source>
</evidence>
<keyword evidence="6" id="KW-1185">Reference proteome</keyword>
<dbReference type="Pfam" id="PF04145">
    <property type="entry name" value="Ctr"/>
    <property type="match status" value="1"/>
</dbReference>
<dbReference type="InterPro" id="IPR007274">
    <property type="entry name" value="Cop_transporter"/>
</dbReference>
<comment type="similarity">
    <text evidence="4">Belongs to the copper transporter (Ctr) (TC 1.A.56) family. SLC31A subfamily.</text>
</comment>
<dbReference type="AlphaFoldDB" id="A0A368FXE2"/>
<evidence type="ECO:0000256" key="3">
    <source>
        <dbReference type="ARBA" id="ARBA00023136"/>
    </source>
</evidence>
<dbReference type="STRING" id="29170.A0A368FXE2"/>
<keyword evidence="2 4" id="KW-1133">Transmembrane helix</keyword>
<protein>
    <recommendedName>
        <fullName evidence="4">Copper transport protein</fullName>
    </recommendedName>
</protein>
<reference evidence="5 6" key="1">
    <citation type="submission" date="2014-10" db="EMBL/GenBank/DDBJ databases">
        <title>Draft genome of the hookworm Ancylostoma caninum.</title>
        <authorList>
            <person name="Mitreva M."/>
        </authorList>
    </citation>
    <scope>NUCLEOTIDE SEQUENCE [LARGE SCALE GENOMIC DNA]</scope>
    <source>
        <strain evidence="5 6">Baltimore</strain>
    </source>
</reference>
<dbReference type="Proteomes" id="UP000252519">
    <property type="component" value="Unassembled WGS sequence"/>
</dbReference>
<dbReference type="PANTHER" id="PTHR12483">
    <property type="entry name" value="SOLUTE CARRIER FAMILY 31 COPPER TRANSPORTERS"/>
    <property type="match status" value="1"/>
</dbReference>
<keyword evidence="4" id="KW-0406">Ion transport</keyword>
<dbReference type="OrthoDB" id="161814at2759"/>
<keyword evidence="3 4" id="KW-0472">Membrane</keyword>
<dbReference type="GO" id="GO:0005375">
    <property type="term" value="F:copper ion transmembrane transporter activity"/>
    <property type="evidence" value="ECO:0007669"/>
    <property type="project" value="UniProtKB-UniRule"/>
</dbReference>
<keyword evidence="1 4" id="KW-0812">Transmembrane</keyword>
<keyword evidence="4" id="KW-0187">Copper transport</keyword>
<comment type="subcellular location">
    <subcellularLocation>
        <location evidence="4">Membrane</location>
        <topology evidence="4">Multi-pass membrane protein</topology>
    </subcellularLocation>
</comment>
<accession>A0A368FXE2</accession>
<keyword evidence="4" id="KW-0813">Transport</keyword>
<dbReference type="GO" id="GO:0016020">
    <property type="term" value="C:membrane"/>
    <property type="evidence" value="ECO:0007669"/>
    <property type="project" value="UniProtKB-SubCell"/>
</dbReference>
<comment type="caution">
    <text evidence="5">The sequence shown here is derived from an EMBL/GenBank/DDBJ whole genome shotgun (WGS) entry which is preliminary data.</text>
</comment>
<evidence type="ECO:0000256" key="4">
    <source>
        <dbReference type="RuleBase" id="RU367022"/>
    </source>
</evidence>
<feature type="non-terminal residue" evidence="5">
    <location>
        <position position="68"/>
    </location>
</feature>
<proteinExistence type="inferred from homology"/>
<organism evidence="5 6">
    <name type="scientific">Ancylostoma caninum</name>
    <name type="common">Dog hookworm</name>
    <dbReference type="NCBI Taxonomy" id="29170"/>
    <lineage>
        <taxon>Eukaryota</taxon>
        <taxon>Metazoa</taxon>
        <taxon>Ecdysozoa</taxon>
        <taxon>Nematoda</taxon>
        <taxon>Chromadorea</taxon>
        <taxon>Rhabditida</taxon>
        <taxon>Rhabditina</taxon>
        <taxon>Rhabditomorpha</taxon>
        <taxon>Strongyloidea</taxon>
        <taxon>Ancylostomatidae</taxon>
        <taxon>Ancylostomatinae</taxon>
        <taxon>Ancylostoma</taxon>
    </lineage>
</organism>
<dbReference type="EMBL" id="JOJR01000719">
    <property type="protein sequence ID" value="RCN34947.1"/>
    <property type="molecule type" value="Genomic_DNA"/>
</dbReference>